<keyword evidence="7" id="KW-0175">Coiled coil</keyword>
<dbReference type="Pfam" id="PF05739">
    <property type="entry name" value="SNARE"/>
    <property type="match status" value="1"/>
</dbReference>
<dbReference type="SUPFAM" id="SSF58038">
    <property type="entry name" value="SNARE fusion complex"/>
    <property type="match status" value="1"/>
</dbReference>
<dbReference type="WBParaSite" id="maker-PairedContig_118-snap-gene-0.10-mRNA-1">
    <property type="protein sequence ID" value="maker-PairedContig_118-snap-gene-0.10-mRNA-1"/>
    <property type="gene ID" value="maker-PairedContig_118-snap-gene-0.10"/>
</dbReference>
<dbReference type="CDD" id="cd15851">
    <property type="entry name" value="SNARE_Syntaxin6"/>
    <property type="match status" value="1"/>
</dbReference>
<evidence type="ECO:0000256" key="3">
    <source>
        <dbReference type="ARBA" id="ARBA00022448"/>
    </source>
</evidence>
<evidence type="ECO:0000256" key="5">
    <source>
        <dbReference type="ARBA" id="ARBA00022775"/>
    </source>
</evidence>
<dbReference type="FunFam" id="1.20.5.110:FF:000006">
    <property type="entry name" value="Syntaxin 6"/>
    <property type="match status" value="1"/>
</dbReference>
<dbReference type="AlphaFoldDB" id="A0A1I8EB33"/>
<keyword evidence="5" id="KW-0532">Neurotransmitter transport</keyword>
<feature type="transmembrane region" description="Helical" evidence="9">
    <location>
        <begin position="250"/>
        <end position="269"/>
    </location>
</feature>
<dbReference type="STRING" id="6293.A0A1I8EB33"/>
<evidence type="ECO:0000256" key="2">
    <source>
        <dbReference type="ARBA" id="ARBA00009063"/>
    </source>
</evidence>
<proteinExistence type="inferred from homology"/>
<keyword evidence="3" id="KW-0813">Transport</keyword>
<dbReference type="InterPro" id="IPR000727">
    <property type="entry name" value="T_SNARE_dom"/>
</dbReference>
<keyword evidence="4 9" id="KW-0812">Transmembrane</keyword>
<protein>
    <submittedName>
        <fullName evidence="11">t-SNARE coiled-coil homology domain-containing protein</fullName>
    </submittedName>
</protein>
<evidence type="ECO:0000313" key="11">
    <source>
        <dbReference type="WBParaSite" id="maker-PairedContig_118-snap-gene-0.10-mRNA-1"/>
    </source>
</evidence>
<evidence type="ECO:0000256" key="4">
    <source>
        <dbReference type="ARBA" id="ARBA00022692"/>
    </source>
</evidence>
<comment type="subcellular location">
    <subcellularLocation>
        <location evidence="1">Membrane</location>
        <topology evidence="1">Single-pass type IV membrane protein</topology>
    </subcellularLocation>
</comment>
<dbReference type="GO" id="GO:0006836">
    <property type="term" value="P:neurotransmitter transport"/>
    <property type="evidence" value="ECO:0007669"/>
    <property type="project" value="UniProtKB-KW"/>
</dbReference>
<evidence type="ECO:0000259" key="10">
    <source>
        <dbReference type="PROSITE" id="PS50192"/>
    </source>
</evidence>
<evidence type="ECO:0000256" key="9">
    <source>
        <dbReference type="SAM" id="Phobius"/>
    </source>
</evidence>
<dbReference type="GO" id="GO:0016020">
    <property type="term" value="C:membrane"/>
    <property type="evidence" value="ECO:0007669"/>
    <property type="project" value="UniProtKB-SubCell"/>
</dbReference>
<feature type="domain" description="T-SNARE coiled-coil homology" evidence="10">
    <location>
        <begin position="178"/>
        <end position="240"/>
    </location>
</feature>
<dbReference type="SMART" id="SM00397">
    <property type="entry name" value="t_SNARE"/>
    <property type="match status" value="1"/>
</dbReference>
<dbReference type="Gene3D" id="1.20.5.110">
    <property type="match status" value="1"/>
</dbReference>
<evidence type="ECO:0000256" key="7">
    <source>
        <dbReference type="ARBA" id="ARBA00023054"/>
    </source>
</evidence>
<reference evidence="11" key="1">
    <citation type="submission" date="2016-11" db="UniProtKB">
        <authorList>
            <consortium name="WormBaseParasite"/>
        </authorList>
    </citation>
    <scope>IDENTIFICATION</scope>
    <source>
        <strain evidence="11">pt0022</strain>
    </source>
</reference>
<dbReference type="PANTHER" id="PTHR12791">
    <property type="entry name" value="GOLGI SNARE BET1-RELATED"/>
    <property type="match status" value="1"/>
</dbReference>
<evidence type="ECO:0000256" key="8">
    <source>
        <dbReference type="ARBA" id="ARBA00023136"/>
    </source>
</evidence>
<dbReference type="GO" id="GO:0005484">
    <property type="term" value="F:SNAP receptor activity"/>
    <property type="evidence" value="ECO:0007669"/>
    <property type="project" value="InterPro"/>
</dbReference>
<keyword evidence="6 9" id="KW-1133">Transmembrane helix</keyword>
<comment type="similarity">
    <text evidence="2">Belongs to the syntaxin family.</text>
</comment>
<evidence type="ECO:0000256" key="6">
    <source>
        <dbReference type="ARBA" id="ARBA00022989"/>
    </source>
</evidence>
<dbReference type="PROSITE" id="PS00914">
    <property type="entry name" value="SYNTAXIN"/>
    <property type="match status" value="1"/>
</dbReference>
<dbReference type="GO" id="GO:0006886">
    <property type="term" value="P:intracellular protein transport"/>
    <property type="evidence" value="ECO:0007669"/>
    <property type="project" value="InterPro"/>
</dbReference>
<dbReference type="PROSITE" id="PS50192">
    <property type="entry name" value="T_SNARE"/>
    <property type="match status" value="1"/>
</dbReference>
<organism evidence="11">
    <name type="scientific">Wuchereria bancrofti</name>
    <dbReference type="NCBI Taxonomy" id="6293"/>
    <lineage>
        <taxon>Eukaryota</taxon>
        <taxon>Metazoa</taxon>
        <taxon>Ecdysozoa</taxon>
        <taxon>Nematoda</taxon>
        <taxon>Chromadorea</taxon>
        <taxon>Rhabditida</taxon>
        <taxon>Spirurina</taxon>
        <taxon>Spiruromorpha</taxon>
        <taxon>Filarioidea</taxon>
        <taxon>Onchocercidae</taxon>
        <taxon>Wuchereria</taxon>
    </lineage>
</organism>
<evidence type="ECO:0000256" key="1">
    <source>
        <dbReference type="ARBA" id="ARBA00004211"/>
    </source>
</evidence>
<dbReference type="InterPro" id="IPR006012">
    <property type="entry name" value="Syntaxin/epimorphin_CS"/>
</dbReference>
<accession>A0A1I8EB33</accession>
<keyword evidence="8 9" id="KW-0472">Membrane</keyword>
<sequence length="270" mass="31358">GGRYLRTRRELNKRSAVTSAPSSRISIGSNSSIHNSTSLRICNNCSLDIVSKLIKFKFILNANIRRTQRIVGENRWEFAKISQELRYRLVEKLGNCGRSYWYTFHFYCQRNKRKLLNILTLCKVFLDLSFKAVASNCLVLEPFSHMTSLTDNGYRYTRLNDFPSSSTEFFADTLQKQQIILTDQDRDLEKVGDSVQRLKNMSSQIGTELEEQSIMLDDLSTDMERTGVKLNEMMKKIAKVTNMNDDKRQWMAIFVLSILLFFIVLLFVLL</sequence>
<name>A0A1I8EB33_WUCBA</name>